<feature type="region of interest" description="Disordered" evidence="4">
    <location>
        <begin position="1"/>
        <end position="22"/>
    </location>
</feature>
<dbReference type="Pfam" id="PF07729">
    <property type="entry name" value="FCD"/>
    <property type="match status" value="1"/>
</dbReference>
<keyword evidence="2" id="KW-0238">DNA-binding</keyword>
<accession>A0A916SKG3</accession>
<feature type="domain" description="HTH gntR-type" evidence="5">
    <location>
        <begin position="27"/>
        <end position="94"/>
    </location>
</feature>
<gene>
    <name evidence="6" type="ORF">GCM10011491_35750</name>
</gene>
<keyword evidence="3" id="KW-0804">Transcription</keyword>
<dbReference type="SMART" id="SM00895">
    <property type="entry name" value="FCD"/>
    <property type="match status" value="1"/>
</dbReference>
<keyword evidence="7" id="KW-1185">Reference proteome</keyword>
<dbReference type="Pfam" id="PF00392">
    <property type="entry name" value="GntR"/>
    <property type="match status" value="1"/>
</dbReference>
<organism evidence="6 7">
    <name type="scientific">Brucella endophytica</name>
    <dbReference type="NCBI Taxonomy" id="1963359"/>
    <lineage>
        <taxon>Bacteria</taxon>
        <taxon>Pseudomonadati</taxon>
        <taxon>Pseudomonadota</taxon>
        <taxon>Alphaproteobacteria</taxon>
        <taxon>Hyphomicrobiales</taxon>
        <taxon>Brucellaceae</taxon>
        <taxon>Brucella/Ochrobactrum group</taxon>
        <taxon>Brucella</taxon>
    </lineage>
</organism>
<evidence type="ECO:0000256" key="2">
    <source>
        <dbReference type="ARBA" id="ARBA00023125"/>
    </source>
</evidence>
<dbReference type="EMBL" id="BMHH01000017">
    <property type="protein sequence ID" value="GGB04471.1"/>
    <property type="molecule type" value="Genomic_DNA"/>
</dbReference>
<evidence type="ECO:0000259" key="5">
    <source>
        <dbReference type="PROSITE" id="PS50949"/>
    </source>
</evidence>
<dbReference type="Gene3D" id="1.10.10.10">
    <property type="entry name" value="Winged helix-like DNA-binding domain superfamily/Winged helix DNA-binding domain"/>
    <property type="match status" value="1"/>
</dbReference>
<evidence type="ECO:0000256" key="1">
    <source>
        <dbReference type="ARBA" id="ARBA00023015"/>
    </source>
</evidence>
<dbReference type="GO" id="GO:0003700">
    <property type="term" value="F:DNA-binding transcription factor activity"/>
    <property type="evidence" value="ECO:0007669"/>
    <property type="project" value="InterPro"/>
</dbReference>
<keyword evidence="1" id="KW-0805">Transcription regulation</keyword>
<dbReference type="PANTHER" id="PTHR43537">
    <property type="entry name" value="TRANSCRIPTIONAL REGULATOR, GNTR FAMILY"/>
    <property type="match status" value="1"/>
</dbReference>
<dbReference type="Gene3D" id="1.20.120.530">
    <property type="entry name" value="GntR ligand-binding domain-like"/>
    <property type="match status" value="1"/>
</dbReference>
<evidence type="ECO:0000313" key="7">
    <source>
        <dbReference type="Proteomes" id="UP000646478"/>
    </source>
</evidence>
<feature type="compositionally biased region" description="Basic and acidic residues" evidence="4">
    <location>
        <begin position="1"/>
        <end position="11"/>
    </location>
</feature>
<dbReference type="InterPro" id="IPR011711">
    <property type="entry name" value="GntR_C"/>
</dbReference>
<name>A0A916SKG3_9HYPH</name>
<protein>
    <submittedName>
        <fullName evidence="6">Transcriptional regulator</fullName>
    </submittedName>
</protein>
<dbReference type="SUPFAM" id="SSF46785">
    <property type="entry name" value="Winged helix' DNA-binding domain"/>
    <property type="match status" value="1"/>
</dbReference>
<comment type="caution">
    <text evidence="6">The sequence shown here is derived from an EMBL/GenBank/DDBJ whole genome shotgun (WGS) entry which is preliminary data.</text>
</comment>
<evidence type="ECO:0000313" key="6">
    <source>
        <dbReference type="EMBL" id="GGB04471.1"/>
    </source>
</evidence>
<proteinExistence type="predicted"/>
<dbReference type="GO" id="GO:0003677">
    <property type="term" value="F:DNA binding"/>
    <property type="evidence" value="ECO:0007669"/>
    <property type="project" value="UniProtKB-KW"/>
</dbReference>
<reference evidence="6" key="2">
    <citation type="submission" date="2020-09" db="EMBL/GenBank/DDBJ databases">
        <authorList>
            <person name="Sun Q."/>
            <person name="Zhou Y."/>
        </authorList>
    </citation>
    <scope>NUCLEOTIDE SEQUENCE</scope>
    <source>
        <strain evidence="6">CGMCC 1.15082</strain>
    </source>
</reference>
<dbReference type="InterPro" id="IPR000524">
    <property type="entry name" value="Tscrpt_reg_HTH_GntR"/>
</dbReference>
<dbReference type="InterPro" id="IPR036388">
    <property type="entry name" value="WH-like_DNA-bd_sf"/>
</dbReference>
<dbReference type="AlphaFoldDB" id="A0A916SKG3"/>
<evidence type="ECO:0000256" key="4">
    <source>
        <dbReference type="SAM" id="MobiDB-lite"/>
    </source>
</evidence>
<dbReference type="Proteomes" id="UP000646478">
    <property type="component" value="Unassembled WGS sequence"/>
</dbReference>
<dbReference type="SMART" id="SM00345">
    <property type="entry name" value="HTH_GNTR"/>
    <property type="match status" value="1"/>
</dbReference>
<reference evidence="6" key="1">
    <citation type="journal article" date="2014" name="Int. J. Syst. Evol. Microbiol.">
        <title>Complete genome sequence of Corynebacterium casei LMG S-19264T (=DSM 44701T), isolated from a smear-ripened cheese.</title>
        <authorList>
            <consortium name="US DOE Joint Genome Institute (JGI-PGF)"/>
            <person name="Walter F."/>
            <person name="Albersmeier A."/>
            <person name="Kalinowski J."/>
            <person name="Ruckert C."/>
        </authorList>
    </citation>
    <scope>NUCLEOTIDE SEQUENCE</scope>
    <source>
        <strain evidence="6">CGMCC 1.15082</strain>
    </source>
</reference>
<dbReference type="SUPFAM" id="SSF48008">
    <property type="entry name" value="GntR ligand-binding domain-like"/>
    <property type="match status" value="1"/>
</dbReference>
<dbReference type="InterPro" id="IPR036390">
    <property type="entry name" value="WH_DNA-bd_sf"/>
</dbReference>
<dbReference type="InterPro" id="IPR008920">
    <property type="entry name" value="TF_FadR/GntR_C"/>
</dbReference>
<evidence type="ECO:0000256" key="3">
    <source>
        <dbReference type="ARBA" id="ARBA00023163"/>
    </source>
</evidence>
<dbReference type="PROSITE" id="PS50949">
    <property type="entry name" value="HTH_GNTR"/>
    <property type="match status" value="1"/>
</dbReference>
<dbReference type="PANTHER" id="PTHR43537:SF45">
    <property type="entry name" value="GNTR FAMILY REGULATORY PROTEIN"/>
    <property type="match status" value="1"/>
</dbReference>
<sequence length="271" mass="30252">MATLKNKKDENEGNSAKTGEGRRRNAVNLVEQAYERIENLIISCDLKPGAFLAIQDLVEITGYSRTPVHQAVNKLAADTLIIIRPRHGLQIAPIDLARERMLLRLRKDLERFVVTLAAEHSTATHRSQMLHITRNLQEQRDTMSISEFNAFDRRIDKLVLLAAGEPFLEHTLRPLHTLFRRIGLIHHVNIGGSDSLSGTVNVHIKLLEAIVKRNVAEAVEASDSLISFVDDMLDAIEKKIDPAILDCSFDALPGCQTDVYSRLPASSVTHS</sequence>
<dbReference type="RefSeq" id="WP_188825549.1">
    <property type="nucleotide sequence ID" value="NZ_BMHH01000017.1"/>
</dbReference>